<feature type="binding site" evidence="2">
    <location>
        <position position="71"/>
    </location>
    <ligand>
        <name>Fe cation</name>
        <dbReference type="ChEBI" id="CHEBI:24875"/>
    </ligand>
</feature>
<sequence length="339" mass="38678">MKVKLVAPMEFQLAVQNPYILCFHHRDAFPKGTKQMTPIQYLPNRNPNGDFDLLAPWRMYYGNKIPGFPVHPHRGFETITVVTKGYADHFDSFGCYGRYGEGDVQWMTAGKGIQHSEMFPLLSEEQENPMELFQIWLNLPKKDKMVEPNYKMLWAEDIPTTVVDHEGSKATVRVLAGEFNGILSLDPTPHSWAFDRKNRVCILLLELEPHAKITLPKVSSTLNRSIYHYSQNQAEVDLEGQGLSEGMYAQLEGNEEITVQNTSRKVAKLLVLEGEPINEPVSAHGPFVMNSKQEILQAFEDFRKTEFGGWPWDAEDPVNDKDAPRFASFQEGEKEYPLS</sequence>
<evidence type="ECO:0000259" key="5">
    <source>
        <dbReference type="Pfam" id="PF02678"/>
    </source>
</evidence>
<dbReference type="Pfam" id="PF02678">
    <property type="entry name" value="Pirin"/>
    <property type="match status" value="1"/>
</dbReference>
<dbReference type="Pfam" id="PF05726">
    <property type="entry name" value="Pirin_C"/>
    <property type="match status" value="1"/>
</dbReference>
<reference evidence="7 8" key="1">
    <citation type="journal article" date="2011" name="Stand. Genomic Sci.">
        <title>Non-contiguous finished genome sequence of Bacteroides coprosuis type strain (PC139).</title>
        <authorList>
            <person name="Land M."/>
            <person name="Held B."/>
            <person name="Gronow S."/>
            <person name="Abt B."/>
            <person name="Lucas S."/>
            <person name="Del Rio T.G."/>
            <person name="Nolan M."/>
            <person name="Tice H."/>
            <person name="Cheng J.F."/>
            <person name="Pitluck S."/>
            <person name="Liolios K."/>
            <person name="Pagani I."/>
            <person name="Ivanova N."/>
            <person name="Mavromatis K."/>
            <person name="Mikhailova N."/>
            <person name="Pati A."/>
            <person name="Tapia R."/>
            <person name="Han C."/>
            <person name="Goodwin L."/>
            <person name="Chen A."/>
            <person name="Palaniappan K."/>
            <person name="Hauser L."/>
            <person name="Brambilla E.M."/>
            <person name="Rohde M."/>
            <person name="Goker M."/>
            <person name="Detter J.C."/>
            <person name="Woyke T."/>
            <person name="Bristow J."/>
            <person name="Eisen J.A."/>
            <person name="Markowitz V."/>
            <person name="Hugenholtz P."/>
            <person name="Kyrpides N.C."/>
            <person name="Klenk H.P."/>
            <person name="Lapidus A."/>
        </authorList>
    </citation>
    <scope>NUCLEOTIDE SEQUENCE</scope>
    <source>
        <strain evidence="7 8">DSM 18011</strain>
    </source>
</reference>
<evidence type="ECO:0000313" key="8">
    <source>
        <dbReference type="Proteomes" id="UP000018439"/>
    </source>
</evidence>
<dbReference type="InterPro" id="IPR011051">
    <property type="entry name" value="RmlC_Cupin_sf"/>
</dbReference>
<comment type="similarity">
    <text evidence="1 3">Belongs to the pirin family.</text>
</comment>
<evidence type="ECO:0000256" key="3">
    <source>
        <dbReference type="RuleBase" id="RU003457"/>
    </source>
</evidence>
<dbReference type="AlphaFoldDB" id="F3ZNA0"/>
<dbReference type="GO" id="GO:0046872">
    <property type="term" value="F:metal ion binding"/>
    <property type="evidence" value="ECO:0007669"/>
    <property type="project" value="UniProtKB-KW"/>
</dbReference>
<proteinExistence type="inferred from homology"/>
<organism evidence="7 8">
    <name type="scientific">Bacteroides coprosuis DSM 18011</name>
    <dbReference type="NCBI Taxonomy" id="679937"/>
    <lineage>
        <taxon>Bacteria</taxon>
        <taxon>Pseudomonadati</taxon>
        <taxon>Bacteroidota</taxon>
        <taxon>Bacteroidia</taxon>
        <taxon>Bacteroidales</taxon>
        <taxon>Bacteroidaceae</taxon>
        <taxon>Bacteroides</taxon>
    </lineage>
</organism>
<comment type="cofactor">
    <cofactor evidence="2">
        <name>Fe cation</name>
        <dbReference type="ChEBI" id="CHEBI:24875"/>
    </cofactor>
    <text evidence="2">Binds 1 Fe cation per subunit.</text>
</comment>
<keyword evidence="2" id="KW-0479">Metal-binding</keyword>
<dbReference type="InterPro" id="IPR012093">
    <property type="entry name" value="Pirin"/>
</dbReference>
<dbReference type="InterPro" id="IPR003829">
    <property type="entry name" value="Pirin_N_dom"/>
</dbReference>
<dbReference type="SUPFAM" id="SSF51182">
    <property type="entry name" value="RmlC-like cupins"/>
    <property type="match status" value="1"/>
</dbReference>
<dbReference type="PANTHER" id="PTHR13903:SF8">
    <property type="entry name" value="PIRIN"/>
    <property type="match status" value="1"/>
</dbReference>
<evidence type="ECO:0000256" key="1">
    <source>
        <dbReference type="ARBA" id="ARBA00008416"/>
    </source>
</evidence>
<dbReference type="InterPro" id="IPR014710">
    <property type="entry name" value="RmlC-like_jellyroll"/>
</dbReference>
<dbReference type="HOGENOM" id="CLU_833215_0_0_10"/>
<dbReference type="Proteomes" id="UP000018439">
    <property type="component" value="Chromosome"/>
</dbReference>
<keyword evidence="2" id="KW-0408">Iron</keyword>
<feature type="binding site" evidence="2">
    <location>
        <position position="73"/>
    </location>
    <ligand>
        <name>Fe cation</name>
        <dbReference type="ChEBI" id="CHEBI:24875"/>
    </ligand>
</feature>
<accession>F3ZNA0</accession>
<feature type="domain" description="Pirin N-terminal" evidence="5">
    <location>
        <begin position="52"/>
        <end position="137"/>
    </location>
</feature>
<dbReference type="EMBL" id="CM001167">
    <property type="protein sequence ID" value="EGJ71440.1"/>
    <property type="molecule type" value="Genomic_DNA"/>
</dbReference>
<protein>
    <submittedName>
        <fullName evidence="7">Pirin domain protein</fullName>
    </submittedName>
</protein>
<feature type="domain" description="Pirin C-terminal" evidence="6">
    <location>
        <begin position="205"/>
        <end position="308"/>
    </location>
</feature>
<dbReference type="OrthoDB" id="321327at2"/>
<dbReference type="STRING" id="679937.Bcop_1237"/>
<evidence type="ECO:0000256" key="2">
    <source>
        <dbReference type="PIRSR" id="PIRSR006232-1"/>
    </source>
</evidence>
<evidence type="ECO:0000256" key="4">
    <source>
        <dbReference type="SAM" id="MobiDB-lite"/>
    </source>
</evidence>
<dbReference type="PIRSF" id="PIRSF006232">
    <property type="entry name" value="Pirin"/>
    <property type="match status" value="1"/>
</dbReference>
<gene>
    <name evidence="7" type="ORF">Bcop_1237</name>
</gene>
<dbReference type="Gene3D" id="2.60.120.10">
    <property type="entry name" value="Jelly Rolls"/>
    <property type="match status" value="2"/>
</dbReference>
<evidence type="ECO:0000313" key="7">
    <source>
        <dbReference type="EMBL" id="EGJ71440.1"/>
    </source>
</evidence>
<evidence type="ECO:0000259" key="6">
    <source>
        <dbReference type="Pfam" id="PF05726"/>
    </source>
</evidence>
<name>F3ZNA0_9BACE</name>
<feature type="binding site" evidence="2">
    <location>
        <position position="117"/>
    </location>
    <ligand>
        <name>Fe cation</name>
        <dbReference type="ChEBI" id="CHEBI:24875"/>
    </ligand>
</feature>
<feature type="region of interest" description="Disordered" evidence="4">
    <location>
        <begin position="310"/>
        <end position="339"/>
    </location>
</feature>
<feature type="binding site" evidence="2">
    <location>
        <position position="115"/>
    </location>
    <ligand>
        <name>Fe cation</name>
        <dbReference type="ChEBI" id="CHEBI:24875"/>
    </ligand>
</feature>
<dbReference type="PANTHER" id="PTHR13903">
    <property type="entry name" value="PIRIN-RELATED"/>
    <property type="match status" value="1"/>
</dbReference>
<keyword evidence="8" id="KW-1185">Reference proteome</keyword>
<dbReference type="eggNOG" id="COG1741">
    <property type="taxonomic scope" value="Bacteria"/>
</dbReference>
<dbReference type="InterPro" id="IPR008778">
    <property type="entry name" value="Pirin_C_dom"/>
</dbReference>
<dbReference type="CDD" id="cd02909">
    <property type="entry name" value="cupin_pirin_N"/>
    <property type="match status" value="1"/>
</dbReference>